<reference evidence="1" key="1">
    <citation type="journal article" date="2019" name="bioRxiv">
        <title>The Genome of the Zebra Mussel, Dreissena polymorpha: A Resource for Invasive Species Research.</title>
        <authorList>
            <person name="McCartney M.A."/>
            <person name="Auch B."/>
            <person name="Kono T."/>
            <person name="Mallez S."/>
            <person name="Zhang Y."/>
            <person name="Obille A."/>
            <person name="Becker A."/>
            <person name="Abrahante J.E."/>
            <person name="Garbe J."/>
            <person name="Badalamenti J.P."/>
            <person name="Herman A."/>
            <person name="Mangelson H."/>
            <person name="Liachko I."/>
            <person name="Sullivan S."/>
            <person name="Sone E.D."/>
            <person name="Koren S."/>
            <person name="Silverstein K.A.T."/>
            <person name="Beckman K.B."/>
            <person name="Gohl D.M."/>
        </authorList>
    </citation>
    <scope>NUCLEOTIDE SEQUENCE</scope>
    <source>
        <strain evidence="1">Duluth1</strain>
        <tissue evidence="1">Whole animal</tissue>
    </source>
</reference>
<dbReference type="AlphaFoldDB" id="A0A9D4M9J7"/>
<evidence type="ECO:0008006" key="3">
    <source>
        <dbReference type="Google" id="ProtNLM"/>
    </source>
</evidence>
<dbReference type="Proteomes" id="UP000828390">
    <property type="component" value="Unassembled WGS sequence"/>
</dbReference>
<reference evidence="1" key="2">
    <citation type="submission" date="2020-11" db="EMBL/GenBank/DDBJ databases">
        <authorList>
            <person name="McCartney M.A."/>
            <person name="Auch B."/>
            <person name="Kono T."/>
            <person name="Mallez S."/>
            <person name="Becker A."/>
            <person name="Gohl D.M."/>
            <person name="Silverstein K.A.T."/>
            <person name="Koren S."/>
            <person name="Bechman K.B."/>
            <person name="Herman A."/>
            <person name="Abrahante J.E."/>
            <person name="Garbe J."/>
        </authorList>
    </citation>
    <scope>NUCLEOTIDE SEQUENCE</scope>
    <source>
        <strain evidence="1">Duluth1</strain>
        <tissue evidence="1">Whole animal</tissue>
    </source>
</reference>
<evidence type="ECO:0000313" key="2">
    <source>
        <dbReference type="Proteomes" id="UP000828390"/>
    </source>
</evidence>
<proteinExistence type="predicted"/>
<organism evidence="1 2">
    <name type="scientific">Dreissena polymorpha</name>
    <name type="common">Zebra mussel</name>
    <name type="synonym">Mytilus polymorpha</name>
    <dbReference type="NCBI Taxonomy" id="45954"/>
    <lineage>
        <taxon>Eukaryota</taxon>
        <taxon>Metazoa</taxon>
        <taxon>Spiralia</taxon>
        <taxon>Lophotrochozoa</taxon>
        <taxon>Mollusca</taxon>
        <taxon>Bivalvia</taxon>
        <taxon>Autobranchia</taxon>
        <taxon>Heteroconchia</taxon>
        <taxon>Euheterodonta</taxon>
        <taxon>Imparidentia</taxon>
        <taxon>Neoheterodontei</taxon>
        <taxon>Myida</taxon>
        <taxon>Dreissenoidea</taxon>
        <taxon>Dreissenidae</taxon>
        <taxon>Dreissena</taxon>
    </lineage>
</organism>
<comment type="caution">
    <text evidence="1">The sequence shown here is derived from an EMBL/GenBank/DDBJ whole genome shotgun (WGS) entry which is preliminary data.</text>
</comment>
<accession>A0A9D4M9J7</accession>
<gene>
    <name evidence="1" type="ORF">DPMN_036506</name>
</gene>
<protein>
    <recommendedName>
        <fullName evidence="3">Cadherin</fullName>
    </recommendedName>
</protein>
<keyword evidence="2" id="KW-1185">Reference proteome</keyword>
<sequence>MQTLYLFQLTVRATDNRIPTAQSTTATVIVTVLRDLAPPRFTNLPFTIDLNEKTVINS</sequence>
<evidence type="ECO:0000313" key="1">
    <source>
        <dbReference type="EMBL" id="KAH3873275.1"/>
    </source>
</evidence>
<name>A0A9D4M9J7_DREPO</name>
<dbReference type="EMBL" id="JAIWYP010000002">
    <property type="protein sequence ID" value="KAH3873275.1"/>
    <property type="molecule type" value="Genomic_DNA"/>
</dbReference>